<comment type="similarity">
    <text evidence="1 5">Belongs to the pseudouridine synthase RsuA family.</text>
</comment>
<dbReference type="GO" id="GO:0003723">
    <property type="term" value="F:RNA binding"/>
    <property type="evidence" value="ECO:0007669"/>
    <property type="project" value="UniProtKB-KW"/>
</dbReference>
<feature type="domain" description="RNA-binding S4" evidence="7">
    <location>
        <begin position="3"/>
        <end position="63"/>
    </location>
</feature>
<evidence type="ECO:0000256" key="1">
    <source>
        <dbReference type="ARBA" id="ARBA00008348"/>
    </source>
</evidence>
<dbReference type="InterPro" id="IPR006145">
    <property type="entry name" value="PsdUridine_synth_RsuA/RluA"/>
</dbReference>
<protein>
    <recommendedName>
        <fullName evidence="5">Pseudouridine synthase</fullName>
        <ecNumber evidence="5">5.4.99.-</ecNumber>
    </recommendedName>
</protein>
<dbReference type="PANTHER" id="PTHR47683">
    <property type="entry name" value="PSEUDOURIDINE SYNTHASE FAMILY PROTEIN-RELATED"/>
    <property type="match status" value="1"/>
</dbReference>
<dbReference type="InterPro" id="IPR002942">
    <property type="entry name" value="S4_RNA-bd"/>
</dbReference>
<dbReference type="STRING" id="115783.SAMN02745119_00708"/>
<dbReference type="SUPFAM" id="SSF55174">
    <property type="entry name" value="Alpha-L RNA-binding motif"/>
    <property type="match status" value="1"/>
</dbReference>
<dbReference type="CDD" id="cd00165">
    <property type="entry name" value="S4"/>
    <property type="match status" value="1"/>
</dbReference>
<dbReference type="Gene3D" id="3.10.290.10">
    <property type="entry name" value="RNA-binding S4 domain"/>
    <property type="match status" value="1"/>
</dbReference>
<dbReference type="CDD" id="cd02870">
    <property type="entry name" value="PseudoU_synth_RsuA_like"/>
    <property type="match status" value="1"/>
</dbReference>
<evidence type="ECO:0000256" key="4">
    <source>
        <dbReference type="PROSITE-ProRule" id="PRU00182"/>
    </source>
</evidence>
<dbReference type="PROSITE" id="PS50889">
    <property type="entry name" value="S4"/>
    <property type="match status" value="1"/>
</dbReference>
<dbReference type="Pfam" id="PF01479">
    <property type="entry name" value="S4"/>
    <property type="match status" value="1"/>
</dbReference>
<dbReference type="PROSITE" id="PS01149">
    <property type="entry name" value="PSI_RSU"/>
    <property type="match status" value="1"/>
</dbReference>
<evidence type="ECO:0000256" key="2">
    <source>
        <dbReference type="ARBA" id="ARBA00022884"/>
    </source>
</evidence>
<dbReference type="OrthoDB" id="9807213at2"/>
<organism evidence="8 9">
    <name type="scientific">Trichlorobacter thiogenes</name>
    <dbReference type="NCBI Taxonomy" id="115783"/>
    <lineage>
        <taxon>Bacteria</taxon>
        <taxon>Pseudomonadati</taxon>
        <taxon>Thermodesulfobacteriota</taxon>
        <taxon>Desulfuromonadia</taxon>
        <taxon>Geobacterales</taxon>
        <taxon>Geobacteraceae</taxon>
        <taxon>Trichlorobacter</taxon>
    </lineage>
</organism>
<dbReference type="InterPro" id="IPR042092">
    <property type="entry name" value="PsdUridine_s_RsuA/RluB/E/F_cat"/>
</dbReference>
<dbReference type="GO" id="GO:0000455">
    <property type="term" value="P:enzyme-directed rRNA pseudouridine synthesis"/>
    <property type="evidence" value="ECO:0007669"/>
    <property type="project" value="UniProtKB-ARBA"/>
</dbReference>
<dbReference type="RefSeq" id="WP_078789003.1">
    <property type="nucleotide sequence ID" value="NZ_FUWR01000002.1"/>
</dbReference>
<dbReference type="InterPro" id="IPR018496">
    <property type="entry name" value="PsdUridine_synth_RsuA/RluB_CS"/>
</dbReference>
<gene>
    <name evidence="8" type="ORF">SAMN02745119_00708</name>
</gene>
<dbReference type="GO" id="GO:0120159">
    <property type="term" value="F:rRNA pseudouridine synthase activity"/>
    <property type="evidence" value="ECO:0007669"/>
    <property type="project" value="UniProtKB-ARBA"/>
</dbReference>
<feature type="region of interest" description="Disordered" evidence="6">
    <location>
        <begin position="229"/>
        <end position="274"/>
    </location>
</feature>
<dbReference type="Gene3D" id="3.30.70.580">
    <property type="entry name" value="Pseudouridine synthase I, catalytic domain, N-terminal subdomain"/>
    <property type="match status" value="1"/>
</dbReference>
<dbReference type="Pfam" id="PF00849">
    <property type="entry name" value="PseudoU_synth_2"/>
    <property type="match status" value="1"/>
</dbReference>
<dbReference type="EC" id="5.4.99.-" evidence="5"/>
<dbReference type="NCBIfam" id="TIGR00093">
    <property type="entry name" value="pseudouridine synthase"/>
    <property type="match status" value="1"/>
</dbReference>
<dbReference type="SUPFAM" id="SSF55120">
    <property type="entry name" value="Pseudouridine synthase"/>
    <property type="match status" value="1"/>
</dbReference>
<dbReference type="PANTHER" id="PTHR47683:SF3">
    <property type="entry name" value="RIBOSOMAL LARGE SUBUNIT PSEUDOURIDINE SYNTHASE B"/>
    <property type="match status" value="1"/>
</dbReference>
<evidence type="ECO:0000313" key="8">
    <source>
        <dbReference type="EMBL" id="SJZ48259.1"/>
    </source>
</evidence>
<keyword evidence="3 5" id="KW-0413">Isomerase</keyword>
<keyword evidence="2 4" id="KW-0694">RNA-binding</keyword>
<dbReference type="InterPro" id="IPR020103">
    <property type="entry name" value="PsdUridine_synth_cat_dom_sf"/>
</dbReference>
<reference evidence="9" key="1">
    <citation type="submission" date="2017-02" db="EMBL/GenBank/DDBJ databases">
        <authorList>
            <person name="Varghese N."/>
            <person name="Submissions S."/>
        </authorList>
    </citation>
    <scope>NUCLEOTIDE SEQUENCE [LARGE SCALE GENOMIC DNA]</scope>
    <source>
        <strain evidence="9">ATCC BAA-34</strain>
    </source>
</reference>
<dbReference type="InterPro" id="IPR020094">
    <property type="entry name" value="TruA/RsuA/RluB/E/F_N"/>
</dbReference>
<dbReference type="EMBL" id="FUWR01000002">
    <property type="protein sequence ID" value="SJZ48259.1"/>
    <property type="molecule type" value="Genomic_DNA"/>
</dbReference>
<evidence type="ECO:0000259" key="7">
    <source>
        <dbReference type="SMART" id="SM00363"/>
    </source>
</evidence>
<dbReference type="FunFam" id="3.10.290.10:FF:000003">
    <property type="entry name" value="Pseudouridine synthase"/>
    <property type="match status" value="1"/>
</dbReference>
<evidence type="ECO:0000313" key="9">
    <source>
        <dbReference type="Proteomes" id="UP000190102"/>
    </source>
</evidence>
<dbReference type="Proteomes" id="UP000190102">
    <property type="component" value="Unassembled WGS sequence"/>
</dbReference>
<name>A0A1T4L0N4_9BACT</name>
<keyword evidence="9" id="KW-1185">Reference proteome</keyword>
<dbReference type="Gene3D" id="3.30.70.1560">
    <property type="entry name" value="Alpha-L RNA-binding motif"/>
    <property type="match status" value="1"/>
</dbReference>
<dbReference type="InterPro" id="IPR000748">
    <property type="entry name" value="PsdUridine_synth_RsuA/RluB/E/F"/>
</dbReference>
<evidence type="ECO:0000256" key="6">
    <source>
        <dbReference type="SAM" id="MobiDB-lite"/>
    </source>
</evidence>
<dbReference type="FunFam" id="3.30.70.1560:FF:000001">
    <property type="entry name" value="Pseudouridine synthase"/>
    <property type="match status" value="1"/>
</dbReference>
<dbReference type="InterPro" id="IPR036986">
    <property type="entry name" value="S4_RNA-bd_sf"/>
</dbReference>
<accession>A0A1T4L0N4</accession>
<evidence type="ECO:0000256" key="3">
    <source>
        <dbReference type="ARBA" id="ARBA00023235"/>
    </source>
</evidence>
<dbReference type="SMART" id="SM00363">
    <property type="entry name" value="S4"/>
    <property type="match status" value="1"/>
</dbReference>
<evidence type="ECO:0000256" key="5">
    <source>
        <dbReference type="RuleBase" id="RU003887"/>
    </source>
</evidence>
<sequence length="274" mass="30630">MMERLQKIISAAGITSRRASEEMILAGRVTVNGQVVTELGSKADPTKDLIALDGQPVKPAETFYYVLLHKPAGYVTSLKDPQGRQLVTELVKDIGERLFPVGRLDYNSEGLLLLTNDGAWANRLMHPRHQVDKEYHVRVRGKIDPQQIKKLADGVELEDGPTGATTVRLLKNDQSNDWLSVTIREGRNRQVRRMCAAVGLFVVRLRRIRYGNLTLGGLQPGEYRLLSKEEAQALDAPPPVKQREQRMTAPAKAPKTPQPPTPTKRPPRRKIIGQ</sequence>
<feature type="compositionally biased region" description="Basic residues" evidence="6">
    <location>
        <begin position="265"/>
        <end position="274"/>
    </location>
</feature>
<dbReference type="InterPro" id="IPR050343">
    <property type="entry name" value="RsuA_PseudoU_synthase"/>
</dbReference>
<proteinExistence type="inferred from homology"/>
<dbReference type="GO" id="GO:0005829">
    <property type="term" value="C:cytosol"/>
    <property type="evidence" value="ECO:0007669"/>
    <property type="project" value="UniProtKB-ARBA"/>
</dbReference>
<dbReference type="AlphaFoldDB" id="A0A1T4L0N4"/>